<keyword evidence="2" id="KW-0238">DNA-binding</keyword>
<evidence type="ECO:0000259" key="4">
    <source>
        <dbReference type="PROSITE" id="PS50995"/>
    </source>
</evidence>
<proteinExistence type="predicted"/>
<dbReference type="InterPro" id="IPR036388">
    <property type="entry name" value="WH-like_DNA-bd_sf"/>
</dbReference>
<evidence type="ECO:0000256" key="1">
    <source>
        <dbReference type="ARBA" id="ARBA00023015"/>
    </source>
</evidence>
<protein>
    <recommendedName>
        <fullName evidence="4">HTH marR-type domain-containing protein</fullName>
    </recommendedName>
</protein>
<dbReference type="PANTHER" id="PTHR42756:SF1">
    <property type="entry name" value="TRANSCRIPTIONAL REPRESSOR OF EMRAB OPERON"/>
    <property type="match status" value="1"/>
</dbReference>
<keyword evidence="1" id="KW-0805">Transcription regulation</keyword>
<feature type="domain" description="HTH marR-type" evidence="4">
    <location>
        <begin position="8"/>
        <end position="162"/>
    </location>
</feature>
<evidence type="ECO:0000256" key="2">
    <source>
        <dbReference type="ARBA" id="ARBA00023125"/>
    </source>
</evidence>
<dbReference type="InterPro" id="IPR000835">
    <property type="entry name" value="HTH_MarR-typ"/>
</dbReference>
<dbReference type="RefSeq" id="WP_063362898.1">
    <property type="nucleotide sequence ID" value="NZ_AUXZ01000088.1"/>
</dbReference>
<sequence>MSSEISYQNALKNRLESFSKKHDSELALETHIPFQVAVVSNLLSISRDPIIRNLTDCDTRELRILINIGSYGPITASDIAYQTRLDPYSTTRAITALIKKDLAQYAKVQPNTRSKPVELTNEGVDIYSKITAHLKQREERLLENLSEKEQATLSTLLQKLELSAENVLANEVKQCELEGDSVTRDHKEIVRWNNRTNKQS</sequence>
<dbReference type="Gene3D" id="1.10.10.10">
    <property type="entry name" value="Winged helix-like DNA-binding domain superfamily/Winged helix DNA-binding domain"/>
    <property type="match status" value="1"/>
</dbReference>
<dbReference type="PROSITE" id="PS50995">
    <property type="entry name" value="HTH_MARR_2"/>
    <property type="match status" value="1"/>
</dbReference>
<dbReference type="SMART" id="SM00347">
    <property type="entry name" value="HTH_MARR"/>
    <property type="match status" value="1"/>
</dbReference>
<reference evidence="5 6" key="1">
    <citation type="submission" date="2013-07" db="EMBL/GenBank/DDBJ databases">
        <title>Comparative Genomic and Metabolomic Analysis of Twelve Strains of Pseudoalteromonas luteoviolacea.</title>
        <authorList>
            <person name="Vynne N.G."/>
            <person name="Mansson M."/>
            <person name="Gram L."/>
        </authorList>
    </citation>
    <scope>NUCLEOTIDE SEQUENCE [LARGE SCALE GENOMIC DNA]</scope>
    <source>
        <strain evidence="5 6">H33</strain>
    </source>
</reference>
<comment type="caution">
    <text evidence="5">The sequence shown here is derived from an EMBL/GenBank/DDBJ whole genome shotgun (WGS) entry which is preliminary data.</text>
</comment>
<gene>
    <name evidence="5" type="ORF">N476_20685</name>
</gene>
<evidence type="ECO:0000313" key="5">
    <source>
        <dbReference type="EMBL" id="KZN48908.1"/>
    </source>
</evidence>
<dbReference type="AlphaFoldDB" id="A0A167DJB7"/>
<organism evidence="5 6">
    <name type="scientific">Pseudoalteromonas luteoviolacea H33</name>
    <dbReference type="NCBI Taxonomy" id="1365251"/>
    <lineage>
        <taxon>Bacteria</taxon>
        <taxon>Pseudomonadati</taxon>
        <taxon>Pseudomonadota</taxon>
        <taxon>Gammaproteobacteria</taxon>
        <taxon>Alteromonadales</taxon>
        <taxon>Pseudoalteromonadaceae</taxon>
        <taxon>Pseudoalteromonas</taxon>
    </lineage>
</organism>
<dbReference type="PANTHER" id="PTHR42756">
    <property type="entry name" value="TRANSCRIPTIONAL REGULATOR, MARR"/>
    <property type="match status" value="1"/>
</dbReference>
<dbReference type="PATRIC" id="fig|1365251.3.peg.3594"/>
<dbReference type="EMBL" id="AUXZ01000088">
    <property type="protein sequence ID" value="KZN48908.1"/>
    <property type="molecule type" value="Genomic_DNA"/>
</dbReference>
<accession>A0A167DJB7</accession>
<dbReference type="OrthoDB" id="6195363at2"/>
<dbReference type="SUPFAM" id="SSF46785">
    <property type="entry name" value="Winged helix' DNA-binding domain"/>
    <property type="match status" value="1"/>
</dbReference>
<keyword evidence="3" id="KW-0804">Transcription</keyword>
<dbReference type="Proteomes" id="UP000076503">
    <property type="component" value="Unassembled WGS sequence"/>
</dbReference>
<dbReference type="Pfam" id="PF01047">
    <property type="entry name" value="MarR"/>
    <property type="match status" value="1"/>
</dbReference>
<dbReference type="InterPro" id="IPR036390">
    <property type="entry name" value="WH_DNA-bd_sf"/>
</dbReference>
<name>A0A167DJB7_9GAMM</name>
<dbReference type="GO" id="GO:0003677">
    <property type="term" value="F:DNA binding"/>
    <property type="evidence" value="ECO:0007669"/>
    <property type="project" value="UniProtKB-KW"/>
</dbReference>
<dbReference type="GO" id="GO:0003700">
    <property type="term" value="F:DNA-binding transcription factor activity"/>
    <property type="evidence" value="ECO:0007669"/>
    <property type="project" value="InterPro"/>
</dbReference>
<evidence type="ECO:0000256" key="3">
    <source>
        <dbReference type="ARBA" id="ARBA00023163"/>
    </source>
</evidence>
<evidence type="ECO:0000313" key="6">
    <source>
        <dbReference type="Proteomes" id="UP000076503"/>
    </source>
</evidence>